<feature type="non-terminal residue" evidence="2">
    <location>
        <position position="70"/>
    </location>
</feature>
<sequence length="70" mass="7851">MEIAPQAMSSGEITRRFGLILEATIPRSRSIDSVVSHGPNAYCRERNPPVPPPNKDRNRPSRPPIPEPHR</sequence>
<proteinExistence type="predicted"/>
<evidence type="ECO:0000256" key="1">
    <source>
        <dbReference type="SAM" id="MobiDB-lite"/>
    </source>
</evidence>
<gene>
    <name evidence="2" type="ORF">IPOD504_LOCUS7710</name>
</gene>
<feature type="region of interest" description="Disordered" evidence="1">
    <location>
        <begin position="29"/>
        <end position="70"/>
    </location>
</feature>
<organism evidence="2 3">
    <name type="scientific">Iphiclides podalirius</name>
    <name type="common">scarce swallowtail</name>
    <dbReference type="NCBI Taxonomy" id="110791"/>
    <lineage>
        <taxon>Eukaryota</taxon>
        <taxon>Metazoa</taxon>
        <taxon>Ecdysozoa</taxon>
        <taxon>Arthropoda</taxon>
        <taxon>Hexapoda</taxon>
        <taxon>Insecta</taxon>
        <taxon>Pterygota</taxon>
        <taxon>Neoptera</taxon>
        <taxon>Endopterygota</taxon>
        <taxon>Lepidoptera</taxon>
        <taxon>Glossata</taxon>
        <taxon>Ditrysia</taxon>
        <taxon>Papilionoidea</taxon>
        <taxon>Papilionidae</taxon>
        <taxon>Papilioninae</taxon>
        <taxon>Iphiclides</taxon>
    </lineage>
</organism>
<dbReference type="EMBL" id="OW152814">
    <property type="protein sequence ID" value="CAH2050836.1"/>
    <property type="molecule type" value="Genomic_DNA"/>
</dbReference>
<evidence type="ECO:0000313" key="3">
    <source>
        <dbReference type="Proteomes" id="UP000837857"/>
    </source>
</evidence>
<feature type="compositionally biased region" description="Pro residues" evidence="1">
    <location>
        <begin position="61"/>
        <end position="70"/>
    </location>
</feature>
<reference evidence="2" key="1">
    <citation type="submission" date="2022-03" db="EMBL/GenBank/DDBJ databases">
        <authorList>
            <person name="Martin H S."/>
        </authorList>
    </citation>
    <scope>NUCLEOTIDE SEQUENCE</scope>
</reference>
<protein>
    <submittedName>
        <fullName evidence="2">Uncharacterized protein</fullName>
    </submittedName>
</protein>
<name>A0ABN8I964_9NEOP</name>
<accession>A0ABN8I964</accession>
<keyword evidence="3" id="KW-1185">Reference proteome</keyword>
<dbReference type="Proteomes" id="UP000837857">
    <property type="component" value="Chromosome 2"/>
</dbReference>
<evidence type="ECO:0000313" key="2">
    <source>
        <dbReference type="EMBL" id="CAH2050836.1"/>
    </source>
</evidence>